<protein>
    <submittedName>
        <fullName evidence="1">Uncharacterized protein</fullName>
    </submittedName>
</protein>
<proteinExistence type="predicted"/>
<dbReference type="EMBL" id="CM007900">
    <property type="protein sequence ID" value="OTG07546.1"/>
    <property type="molecule type" value="Genomic_DNA"/>
</dbReference>
<organism evidence="1 2">
    <name type="scientific">Helianthus annuus</name>
    <name type="common">Common sunflower</name>
    <dbReference type="NCBI Taxonomy" id="4232"/>
    <lineage>
        <taxon>Eukaryota</taxon>
        <taxon>Viridiplantae</taxon>
        <taxon>Streptophyta</taxon>
        <taxon>Embryophyta</taxon>
        <taxon>Tracheophyta</taxon>
        <taxon>Spermatophyta</taxon>
        <taxon>Magnoliopsida</taxon>
        <taxon>eudicotyledons</taxon>
        <taxon>Gunneridae</taxon>
        <taxon>Pentapetalae</taxon>
        <taxon>asterids</taxon>
        <taxon>campanulids</taxon>
        <taxon>Asterales</taxon>
        <taxon>Asteraceae</taxon>
        <taxon>Asteroideae</taxon>
        <taxon>Heliantheae alliance</taxon>
        <taxon>Heliantheae</taxon>
        <taxon>Helianthus</taxon>
    </lineage>
</organism>
<name>A0A251TAG8_HELAN</name>
<reference evidence="2" key="1">
    <citation type="journal article" date="2017" name="Nature">
        <title>The sunflower genome provides insights into oil metabolism, flowering and Asterid evolution.</title>
        <authorList>
            <person name="Badouin H."/>
            <person name="Gouzy J."/>
            <person name="Grassa C.J."/>
            <person name="Murat F."/>
            <person name="Staton S.E."/>
            <person name="Cottret L."/>
            <person name="Lelandais-Briere C."/>
            <person name="Owens G.L."/>
            <person name="Carrere S."/>
            <person name="Mayjonade B."/>
            <person name="Legrand L."/>
            <person name="Gill N."/>
            <person name="Kane N.C."/>
            <person name="Bowers J.E."/>
            <person name="Hubner S."/>
            <person name="Bellec A."/>
            <person name="Berard A."/>
            <person name="Berges H."/>
            <person name="Blanchet N."/>
            <person name="Boniface M.C."/>
            <person name="Brunel D."/>
            <person name="Catrice O."/>
            <person name="Chaidir N."/>
            <person name="Claudel C."/>
            <person name="Donnadieu C."/>
            <person name="Faraut T."/>
            <person name="Fievet G."/>
            <person name="Helmstetter N."/>
            <person name="King M."/>
            <person name="Knapp S.J."/>
            <person name="Lai Z."/>
            <person name="Le Paslier M.C."/>
            <person name="Lippi Y."/>
            <person name="Lorenzon L."/>
            <person name="Mandel J.R."/>
            <person name="Marage G."/>
            <person name="Marchand G."/>
            <person name="Marquand E."/>
            <person name="Bret-Mestries E."/>
            <person name="Morien E."/>
            <person name="Nambeesan S."/>
            <person name="Nguyen T."/>
            <person name="Pegot-Espagnet P."/>
            <person name="Pouilly N."/>
            <person name="Raftis F."/>
            <person name="Sallet E."/>
            <person name="Schiex T."/>
            <person name="Thomas J."/>
            <person name="Vandecasteele C."/>
            <person name="Vares D."/>
            <person name="Vear F."/>
            <person name="Vautrin S."/>
            <person name="Crespi M."/>
            <person name="Mangin B."/>
            <person name="Burke J.M."/>
            <person name="Salse J."/>
            <person name="Munos S."/>
            <person name="Vincourt P."/>
            <person name="Rieseberg L.H."/>
            <person name="Langlade N.B."/>
        </authorList>
    </citation>
    <scope>NUCLEOTIDE SEQUENCE [LARGE SCALE GENOMIC DNA]</scope>
    <source>
        <strain evidence="2">cv. SF193</strain>
    </source>
</reference>
<dbReference type="Proteomes" id="UP000215914">
    <property type="component" value="Chromosome 11"/>
</dbReference>
<sequence>MMAAVRVPVLPFSGHGLKNRTLIDLVLFSWRFDLLKDQDHDQLRPWYNDEEDEDDVDGELCIRDSEQALTLDFNNVTQARWTQRLFQHDNKKL</sequence>
<gene>
    <name evidence="1" type="ORF">HannXRQ_Chr11g0331661</name>
</gene>
<evidence type="ECO:0000313" key="2">
    <source>
        <dbReference type="Proteomes" id="UP000215914"/>
    </source>
</evidence>
<accession>A0A251TAG8</accession>
<keyword evidence="2" id="KW-1185">Reference proteome</keyword>
<evidence type="ECO:0000313" key="1">
    <source>
        <dbReference type="EMBL" id="OTG07546.1"/>
    </source>
</evidence>
<dbReference type="InParanoid" id="A0A251TAG8"/>
<dbReference type="AlphaFoldDB" id="A0A251TAG8"/>